<proteinExistence type="predicted"/>
<dbReference type="EMBL" id="MPSB01000007">
    <property type="protein sequence ID" value="ONF95925.1"/>
    <property type="molecule type" value="Genomic_DNA"/>
</dbReference>
<keyword evidence="2" id="KW-1185">Reference proteome</keyword>
<evidence type="ECO:0000313" key="1">
    <source>
        <dbReference type="EMBL" id="ONF95925.1"/>
    </source>
</evidence>
<comment type="caution">
    <text evidence="1">The sequence shown here is derived from an EMBL/GenBank/DDBJ whole genome shotgun (WGS) entry which is preliminary data.</text>
</comment>
<reference evidence="1 2" key="1">
    <citation type="submission" date="2016-11" db="EMBL/GenBank/DDBJ databases">
        <title>Genome sequence of Sphingomonas jeddahensis G39.</title>
        <authorList>
            <person name="Poehlein A."/>
            <person name="Wuebbeler J.H."/>
            <person name="Steinbuechel A."/>
            <person name="Daniel R."/>
        </authorList>
    </citation>
    <scope>NUCLEOTIDE SEQUENCE [LARGE SCALE GENOMIC DNA]</scope>
    <source>
        <strain evidence="1 2">G39</strain>
    </source>
</reference>
<dbReference type="RefSeq" id="WP_158049670.1">
    <property type="nucleotide sequence ID" value="NZ_MPSB01000007.1"/>
</dbReference>
<dbReference type="Proteomes" id="UP000188729">
    <property type="component" value="Unassembled WGS sequence"/>
</dbReference>
<gene>
    <name evidence="1" type="ORF">SPHI_18520</name>
</gene>
<accession>A0A1V2ETW5</accession>
<organism evidence="1 2">
    <name type="scientific">Sphingomonas jeddahensis</name>
    <dbReference type="NCBI Taxonomy" id="1915074"/>
    <lineage>
        <taxon>Bacteria</taxon>
        <taxon>Pseudomonadati</taxon>
        <taxon>Pseudomonadota</taxon>
        <taxon>Alphaproteobacteria</taxon>
        <taxon>Sphingomonadales</taxon>
        <taxon>Sphingomonadaceae</taxon>
        <taxon>Sphingomonas</taxon>
    </lineage>
</organism>
<dbReference type="STRING" id="1915074.SPHI_18520"/>
<protein>
    <submittedName>
        <fullName evidence="1">Uncharacterized protein</fullName>
    </submittedName>
</protein>
<name>A0A1V2ETW5_9SPHN</name>
<dbReference type="AlphaFoldDB" id="A0A1V2ETW5"/>
<evidence type="ECO:0000313" key="2">
    <source>
        <dbReference type="Proteomes" id="UP000188729"/>
    </source>
</evidence>
<sequence length="57" mass="6569">MRKKTAMIAELEQRARTASTLAEGQRLQMEAEQLRQQQQAGGWNWLNLRFAAALPRN</sequence>